<dbReference type="RefSeq" id="WP_394832538.1">
    <property type="nucleotide sequence ID" value="NZ_CP089929.1"/>
</dbReference>
<dbReference type="GO" id="GO:0051301">
    <property type="term" value="P:cell division"/>
    <property type="evidence" value="ECO:0007669"/>
    <property type="project" value="UniProtKB-KW"/>
</dbReference>
<evidence type="ECO:0000256" key="1">
    <source>
        <dbReference type="SAM" id="MobiDB-lite"/>
    </source>
</evidence>
<accession>A0ABZ2KWC7</accession>
<feature type="transmembrane region" description="Helical" evidence="2">
    <location>
        <begin position="22"/>
        <end position="46"/>
    </location>
</feature>
<keyword evidence="2" id="KW-0812">Transmembrane</keyword>
<keyword evidence="3" id="KW-0132">Cell division</keyword>
<gene>
    <name evidence="3" type="ORF">LVJ94_39150</name>
</gene>
<evidence type="ECO:0000313" key="4">
    <source>
        <dbReference type="Proteomes" id="UP001374803"/>
    </source>
</evidence>
<evidence type="ECO:0000256" key="2">
    <source>
        <dbReference type="SAM" id="Phobius"/>
    </source>
</evidence>
<organism evidence="3 4">
    <name type="scientific">Pendulispora rubella</name>
    <dbReference type="NCBI Taxonomy" id="2741070"/>
    <lineage>
        <taxon>Bacteria</taxon>
        <taxon>Pseudomonadati</taxon>
        <taxon>Myxococcota</taxon>
        <taxon>Myxococcia</taxon>
        <taxon>Myxococcales</taxon>
        <taxon>Sorangiineae</taxon>
        <taxon>Pendulisporaceae</taxon>
        <taxon>Pendulispora</taxon>
    </lineage>
</organism>
<reference evidence="3" key="1">
    <citation type="submission" date="2021-12" db="EMBL/GenBank/DDBJ databases">
        <title>Discovery of the Pendulisporaceae a myxobacterial family with distinct sporulation behavior and unique specialized metabolism.</title>
        <authorList>
            <person name="Garcia R."/>
            <person name="Popoff A."/>
            <person name="Bader C.D."/>
            <person name="Loehr J."/>
            <person name="Walesch S."/>
            <person name="Walt C."/>
            <person name="Boldt J."/>
            <person name="Bunk B."/>
            <person name="Haeckl F.J.F.P.J."/>
            <person name="Gunesch A.P."/>
            <person name="Birkelbach J."/>
            <person name="Nuebel U."/>
            <person name="Pietschmann T."/>
            <person name="Bach T."/>
            <person name="Mueller R."/>
        </authorList>
    </citation>
    <scope>NUCLEOTIDE SEQUENCE</scope>
    <source>
        <strain evidence="3">MSr11367</strain>
    </source>
</reference>
<protein>
    <submittedName>
        <fullName evidence="3">Cell division protein FtsL</fullName>
    </submittedName>
</protein>
<proteinExistence type="predicted"/>
<dbReference type="Proteomes" id="UP001374803">
    <property type="component" value="Chromosome"/>
</dbReference>
<name>A0ABZ2KWC7_9BACT</name>
<keyword evidence="4" id="KW-1185">Reference proteome</keyword>
<keyword evidence="2" id="KW-1133">Transmembrane helix</keyword>
<keyword evidence="3" id="KW-0131">Cell cycle</keyword>
<dbReference type="EMBL" id="CP089983">
    <property type="protein sequence ID" value="WXB02913.1"/>
    <property type="molecule type" value="Genomic_DNA"/>
</dbReference>
<evidence type="ECO:0000313" key="3">
    <source>
        <dbReference type="EMBL" id="WXB02913.1"/>
    </source>
</evidence>
<keyword evidence="2" id="KW-0472">Membrane</keyword>
<feature type="region of interest" description="Disordered" evidence="1">
    <location>
        <begin position="110"/>
        <end position="136"/>
    </location>
</feature>
<sequence length="136" mass="14594">MKLGGLLQSWGKARSGTPRQRAAVFVTVWTLAIVATVLAFVLHLALRGRTVALGYELGRARAEQARLREVKRVLEVEAASYKTPERVDIVARTLLGMEPPTADRMIVLPALQDSDRPPPRAPEGADGGSATVAATP</sequence>